<evidence type="ECO:0000313" key="3">
    <source>
        <dbReference type="Proteomes" id="UP000297963"/>
    </source>
</evidence>
<organism evidence="2 3">
    <name type="scientific">Cryobacterium levicorallinum</name>
    <dbReference type="NCBI Taxonomy" id="995038"/>
    <lineage>
        <taxon>Bacteria</taxon>
        <taxon>Bacillati</taxon>
        <taxon>Actinomycetota</taxon>
        <taxon>Actinomycetes</taxon>
        <taxon>Micrococcales</taxon>
        <taxon>Microbacteriaceae</taxon>
        <taxon>Cryobacterium</taxon>
    </lineage>
</organism>
<keyword evidence="1" id="KW-1133">Transmembrane helix</keyword>
<comment type="caution">
    <text evidence="2">The sequence shown here is derived from an EMBL/GenBank/DDBJ whole genome shotgun (WGS) entry which is preliminary data.</text>
</comment>
<dbReference type="EMBL" id="SOFE01000011">
    <property type="protein sequence ID" value="TFB86090.1"/>
    <property type="molecule type" value="Genomic_DNA"/>
</dbReference>
<feature type="transmembrane region" description="Helical" evidence="1">
    <location>
        <begin position="210"/>
        <end position="230"/>
    </location>
</feature>
<proteinExistence type="predicted"/>
<dbReference type="Proteomes" id="UP000297963">
    <property type="component" value="Unassembled WGS sequence"/>
</dbReference>
<evidence type="ECO:0000313" key="2">
    <source>
        <dbReference type="EMBL" id="TFB86090.1"/>
    </source>
</evidence>
<keyword evidence="1" id="KW-0472">Membrane</keyword>
<accession>A0A4R8VPV3</accession>
<protein>
    <submittedName>
        <fullName evidence="2">Uncharacterized protein</fullName>
    </submittedName>
</protein>
<name>A0A4R8VPV3_9MICO</name>
<dbReference type="RefSeq" id="WP_134495440.1">
    <property type="nucleotide sequence ID" value="NZ_BKAC01000012.1"/>
</dbReference>
<keyword evidence="1" id="KW-0812">Transmembrane</keyword>
<reference evidence="2 3" key="1">
    <citation type="submission" date="2019-03" db="EMBL/GenBank/DDBJ databases">
        <title>Genomics of glacier-inhabiting Cryobacterium strains.</title>
        <authorList>
            <person name="Liu Q."/>
            <person name="Xin Y.-H."/>
        </authorList>
    </citation>
    <scope>NUCLEOTIDE SEQUENCE [LARGE SCALE GENOMIC DNA]</scope>
    <source>
        <strain evidence="2 3">Hh34</strain>
    </source>
</reference>
<evidence type="ECO:0000256" key="1">
    <source>
        <dbReference type="SAM" id="Phobius"/>
    </source>
</evidence>
<sequence length="244" mass="24827">MAVAFVAAVAVVSGLGLLSVRAVAVIQTVTTVSEPGILELTSSLPHDAVLDLTPGKPVYWQIGAALTQDLTGSLVLEIRKSGDLATNGRGLILVIDRCSEPWTNLETTPRCTNEREHVLVATPLDDNSSVSGIYDLAGISEARGKYLLVALSLNVASEAAGNDLMGLSGEVGIGLTAAGDNSSTGPAIKPPGGSYSAGGGDNLALTGIDALALVLVAVGVLALGIVVSMIRRFAEMPAADDVVR</sequence>
<gene>
    <name evidence="2" type="ORF">E3O11_06260</name>
</gene>
<dbReference type="AlphaFoldDB" id="A0A4R8VPV3"/>